<dbReference type="RefSeq" id="XP_069210164.1">
    <property type="nucleotide sequence ID" value="XM_069352746.1"/>
</dbReference>
<gene>
    <name evidence="1" type="ORF">Q8F55_004225</name>
</gene>
<keyword evidence="2" id="KW-1185">Reference proteome</keyword>
<sequence>MSITSTHNDITLSMKGVGVRPKGARTCSSVHARKLVYSQELFSYTLSKWDNDRSQIERRSATHALNALCLPQDCRFSSASS</sequence>
<evidence type="ECO:0000313" key="1">
    <source>
        <dbReference type="EMBL" id="KAL1410220.1"/>
    </source>
</evidence>
<protein>
    <submittedName>
        <fullName evidence="1">Uncharacterized protein</fullName>
    </submittedName>
</protein>
<reference evidence="1 2" key="1">
    <citation type="submission" date="2023-08" db="EMBL/GenBank/DDBJ databases">
        <title>Annotated Genome Sequence of Vanrija albida AlHP1.</title>
        <authorList>
            <person name="Herzog R."/>
        </authorList>
    </citation>
    <scope>NUCLEOTIDE SEQUENCE [LARGE SCALE GENOMIC DNA]</scope>
    <source>
        <strain evidence="1 2">AlHP1</strain>
    </source>
</reference>
<proteinExistence type="predicted"/>
<dbReference type="EMBL" id="JBBXJM010000003">
    <property type="protein sequence ID" value="KAL1410220.1"/>
    <property type="molecule type" value="Genomic_DNA"/>
</dbReference>
<name>A0ABR3Q647_9TREE</name>
<dbReference type="GeneID" id="95985268"/>
<accession>A0ABR3Q647</accession>
<evidence type="ECO:0000313" key="2">
    <source>
        <dbReference type="Proteomes" id="UP001565368"/>
    </source>
</evidence>
<comment type="caution">
    <text evidence="1">The sequence shown here is derived from an EMBL/GenBank/DDBJ whole genome shotgun (WGS) entry which is preliminary data.</text>
</comment>
<dbReference type="Proteomes" id="UP001565368">
    <property type="component" value="Unassembled WGS sequence"/>
</dbReference>
<organism evidence="1 2">
    <name type="scientific">Vanrija albida</name>
    <dbReference type="NCBI Taxonomy" id="181172"/>
    <lineage>
        <taxon>Eukaryota</taxon>
        <taxon>Fungi</taxon>
        <taxon>Dikarya</taxon>
        <taxon>Basidiomycota</taxon>
        <taxon>Agaricomycotina</taxon>
        <taxon>Tremellomycetes</taxon>
        <taxon>Trichosporonales</taxon>
        <taxon>Trichosporonaceae</taxon>
        <taxon>Vanrija</taxon>
    </lineage>
</organism>